<evidence type="ECO:0000313" key="5">
    <source>
        <dbReference type="EMBL" id="MDE1464945.1"/>
    </source>
</evidence>
<evidence type="ECO:0000313" key="6">
    <source>
        <dbReference type="Proteomes" id="UP001528823"/>
    </source>
</evidence>
<dbReference type="Gene3D" id="3.30.1150.10">
    <property type="match status" value="1"/>
</dbReference>
<dbReference type="RefSeq" id="WP_274691253.1">
    <property type="nucleotide sequence ID" value="NZ_JAPMOU010000046.1"/>
</dbReference>
<keyword evidence="4" id="KW-0472">Membrane</keyword>
<dbReference type="InterPro" id="IPR006260">
    <property type="entry name" value="TonB/TolA_C"/>
</dbReference>
<dbReference type="Pfam" id="PF13103">
    <property type="entry name" value="TonB_2"/>
    <property type="match status" value="1"/>
</dbReference>
<evidence type="ECO:0000256" key="1">
    <source>
        <dbReference type="ARBA" id="ARBA00004167"/>
    </source>
</evidence>
<gene>
    <name evidence="5" type="ORF">ORQ98_23560</name>
</gene>
<dbReference type="SUPFAM" id="SSF74653">
    <property type="entry name" value="TolA/TonB C-terminal domain"/>
    <property type="match status" value="1"/>
</dbReference>
<keyword evidence="3" id="KW-1133">Transmembrane helix</keyword>
<keyword evidence="2" id="KW-0812">Transmembrane</keyword>
<comment type="subcellular location">
    <subcellularLocation>
        <location evidence="1">Membrane</location>
        <topology evidence="1">Single-pass membrane protein</topology>
    </subcellularLocation>
</comment>
<keyword evidence="6" id="KW-1185">Reference proteome</keyword>
<protein>
    <submittedName>
        <fullName evidence="5">Energy transducer TonB</fullName>
    </submittedName>
</protein>
<evidence type="ECO:0000256" key="2">
    <source>
        <dbReference type="ARBA" id="ARBA00022692"/>
    </source>
</evidence>
<proteinExistence type="predicted"/>
<name>A0ABT5UEY6_9GAMM</name>
<dbReference type="PROSITE" id="PS51257">
    <property type="entry name" value="PROKAR_LIPOPROTEIN"/>
    <property type="match status" value="1"/>
</dbReference>
<organism evidence="5 6">
    <name type="scientific">Spartinivicinus poritis</name>
    <dbReference type="NCBI Taxonomy" id="2994640"/>
    <lineage>
        <taxon>Bacteria</taxon>
        <taxon>Pseudomonadati</taxon>
        <taxon>Pseudomonadota</taxon>
        <taxon>Gammaproteobacteria</taxon>
        <taxon>Oceanospirillales</taxon>
        <taxon>Zooshikellaceae</taxon>
        <taxon>Spartinivicinus</taxon>
    </lineage>
</organism>
<evidence type="ECO:0000256" key="4">
    <source>
        <dbReference type="ARBA" id="ARBA00023136"/>
    </source>
</evidence>
<dbReference type="Proteomes" id="UP001528823">
    <property type="component" value="Unassembled WGS sequence"/>
</dbReference>
<accession>A0ABT5UEY6</accession>
<evidence type="ECO:0000256" key="3">
    <source>
        <dbReference type="ARBA" id="ARBA00022989"/>
    </source>
</evidence>
<sequence length="137" mass="15560">MYLLSKTASIVKLLFITTVLLQGCTTVWKKQPCKTPAECAEKTASIAGEMQENILSNWSEPEGANRGLEVMIQTELDRNGRVLRMSVIESSGNMQFDKSAMNAIKRVGQFEEVKYVNDTTYSRNFKKLRFIFRPEAI</sequence>
<reference evidence="5 6" key="1">
    <citation type="submission" date="2022-11" db="EMBL/GenBank/DDBJ databases">
        <title>Spartinivicinus poritis sp. nov., isolated from scleractinian coral Porites lutea.</title>
        <authorList>
            <person name="Zhang G."/>
            <person name="Cai L."/>
            <person name="Wei Q."/>
        </authorList>
    </citation>
    <scope>NUCLEOTIDE SEQUENCE [LARGE SCALE GENOMIC DNA]</scope>
    <source>
        <strain evidence="5 6">A2-2</strain>
    </source>
</reference>
<dbReference type="NCBIfam" id="TIGR01352">
    <property type="entry name" value="tonB_Cterm"/>
    <property type="match status" value="1"/>
</dbReference>
<comment type="caution">
    <text evidence="5">The sequence shown here is derived from an EMBL/GenBank/DDBJ whole genome shotgun (WGS) entry which is preliminary data.</text>
</comment>
<dbReference type="EMBL" id="JAPMOU010000046">
    <property type="protein sequence ID" value="MDE1464945.1"/>
    <property type="molecule type" value="Genomic_DNA"/>
</dbReference>